<evidence type="ECO:0000256" key="1">
    <source>
        <dbReference type="SAM" id="MobiDB-lite"/>
    </source>
</evidence>
<dbReference type="InParanoid" id="A9V432"/>
<dbReference type="InterPro" id="IPR042488">
    <property type="entry name" value="Rad4_BHD3_sf"/>
</dbReference>
<protein>
    <recommendedName>
        <fullName evidence="2">Rad4 beta-hairpin domain-containing protein</fullName>
    </recommendedName>
</protein>
<dbReference type="PANTHER" id="PTHR12135">
    <property type="entry name" value="DNA REPAIR PROTEIN XP-C / RAD4"/>
    <property type="match status" value="1"/>
</dbReference>
<sequence>MDMGGLSSGEDGSDSEEKAGEAVASVENSDTGCEHFDATNASEQDDSEEASLEDSDEWQPAPKRSKQLGDTHTLDTDDTEDEFEDAVYTGGENAVASLRAADAVDLTGPTPPVARPSGTISFTLDAADDENTVTSQSAEDRAFELSLGRMQAELQQHMHQTHTLCLLWRSARQHHAITSATLQASLLSLLPRTLAVNDSLDVKSACDLSKWLRRYTVIIPPHESARISQSTAASPILISSDDEPQAETDQYSHHSASLHAWHHGPIRLGGRLLTSFETARQTPEQASLTFTALLRALGYRARWICALHPLPLSVPRENSILSARRTRRASEPGGRNGVKEAPRLLPDQRTDSHPSPSPRDRRADSREGSLRVDSWTEFYNDNASQWVPLCSITAPILGYCKGEAIYARSDIVALLSRWQLQKMGFVVRESEKPLRVVPARHRGAAGDASRMDAEDGQPVELFADYQLQRFVAPLVVDGTIPTNKFGTVDMFQPHMCPKGATHIRGDTNGLGKVATQLGIHSAPAVIDFRYTKGRMLPVKVRCIISLDP</sequence>
<dbReference type="InterPro" id="IPR004583">
    <property type="entry name" value="DNA_repair_Rad4"/>
</dbReference>
<accession>A9V432</accession>
<feature type="compositionally biased region" description="Low complexity" evidence="1">
    <location>
        <begin position="1"/>
        <end position="10"/>
    </location>
</feature>
<keyword evidence="4" id="KW-1185">Reference proteome</keyword>
<dbReference type="InterPro" id="IPR038765">
    <property type="entry name" value="Papain-like_cys_pep_sf"/>
</dbReference>
<dbReference type="Gene3D" id="3.90.260.10">
    <property type="entry name" value="Transglutaminase-like"/>
    <property type="match status" value="1"/>
</dbReference>
<dbReference type="Proteomes" id="UP000001357">
    <property type="component" value="Unassembled WGS sequence"/>
</dbReference>
<dbReference type="GO" id="GO:0003684">
    <property type="term" value="F:damaged DNA binding"/>
    <property type="evidence" value="ECO:0007669"/>
    <property type="project" value="InterPro"/>
</dbReference>
<dbReference type="InterPro" id="IPR036985">
    <property type="entry name" value="Transglutaminase-like_sf"/>
</dbReference>
<dbReference type="AlphaFoldDB" id="A9V432"/>
<dbReference type="SUPFAM" id="SSF54001">
    <property type="entry name" value="Cysteine proteinases"/>
    <property type="match status" value="1"/>
</dbReference>
<dbReference type="GO" id="GO:0005634">
    <property type="term" value="C:nucleus"/>
    <property type="evidence" value="ECO:0007669"/>
    <property type="project" value="InterPro"/>
</dbReference>
<feature type="region of interest" description="Disordered" evidence="1">
    <location>
        <begin position="323"/>
        <end position="368"/>
    </location>
</feature>
<gene>
    <name evidence="3" type="ORF">MONBRDRAFT_37823</name>
</gene>
<feature type="compositionally biased region" description="Acidic residues" evidence="1">
    <location>
        <begin position="43"/>
        <end position="57"/>
    </location>
</feature>
<evidence type="ECO:0000313" key="4">
    <source>
        <dbReference type="Proteomes" id="UP000001357"/>
    </source>
</evidence>
<dbReference type="GeneID" id="5892769"/>
<reference evidence="3 4" key="1">
    <citation type="journal article" date="2008" name="Nature">
        <title>The genome of the choanoflagellate Monosiga brevicollis and the origin of metazoans.</title>
        <authorList>
            <consortium name="JGI Sequencing"/>
            <person name="King N."/>
            <person name="Westbrook M.J."/>
            <person name="Young S.L."/>
            <person name="Kuo A."/>
            <person name="Abedin M."/>
            <person name="Chapman J."/>
            <person name="Fairclough S."/>
            <person name="Hellsten U."/>
            <person name="Isogai Y."/>
            <person name="Letunic I."/>
            <person name="Marr M."/>
            <person name="Pincus D."/>
            <person name="Putnam N."/>
            <person name="Rokas A."/>
            <person name="Wright K.J."/>
            <person name="Zuzow R."/>
            <person name="Dirks W."/>
            <person name="Good M."/>
            <person name="Goodstein D."/>
            <person name="Lemons D."/>
            <person name="Li W."/>
            <person name="Lyons J.B."/>
            <person name="Morris A."/>
            <person name="Nichols S."/>
            <person name="Richter D.J."/>
            <person name="Salamov A."/>
            <person name="Bork P."/>
            <person name="Lim W.A."/>
            <person name="Manning G."/>
            <person name="Miller W.T."/>
            <person name="McGinnis W."/>
            <person name="Shapiro H."/>
            <person name="Tjian R."/>
            <person name="Grigoriev I.V."/>
            <person name="Rokhsar D."/>
        </authorList>
    </citation>
    <scope>NUCLEOTIDE SEQUENCE [LARGE SCALE GENOMIC DNA]</scope>
    <source>
        <strain evidence="4">MX1 / ATCC 50154</strain>
    </source>
</reference>
<dbReference type="RefSeq" id="XP_001747554.1">
    <property type="nucleotide sequence ID" value="XM_001747502.1"/>
</dbReference>
<feature type="region of interest" description="Disordered" evidence="1">
    <location>
        <begin position="1"/>
        <end position="77"/>
    </location>
</feature>
<feature type="domain" description="Rad4 beta-hairpin" evidence="2">
    <location>
        <begin position="480"/>
        <end position="544"/>
    </location>
</feature>
<dbReference type="STRING" id="81824.A9V432"/>
<dbReference type="Pfam" id="PF10405">
    <property type="entry name" value="BHD_3"/>
    <property type="match status" value="1"/>
</dbReference>
<name>A9V432_MONBE</name>
<feature type="compositionally biased region" description="Basic and acidic residues" evidence="1">
    <location>
        <begin position="337"/>
        <end position="368"/>
    </location>
</feature>
<organism evidence="3 4">
    <name type="scientific">Monosiga brevicollis</name>
    <name type="common">Choanoflagellate</name>
    <dbReference type="NCBI Taxonomy" id="81824"/>
    <lineage>
        <taxon>Eukaryota</taxon>
        <taxon>Choanoflagellata</taxon>
        <taxon>Craspedida</taxon>
        <taxon>Salpingoecidae</taxon>
        <taxon>Monosiga</taxon>
    </lineage>
</organism>
<dbReference type="EMBL" id="CH991558">
    <property type="protein sequence ID" value="EDQ87634.1"/>
    <property type="molecule type" value="Genomic_DNA"/>
</dbReference>
<dbReference type="GO" id="GO:0006289">
    <property type="term" value="P:nucleotide-excision repair"/>
    <property type="evidence" value="ECO:0007669"/>
    <property type="project" value="InterPro"/>
</dbReference>
<dbReference type="PANTHER" id="PTHR12135:SF0">
    <property type="entry name" value="DNA REPAIR PROTEIN COMPLEMENTING XP-C CELLS"/>
    <property type="match status" value="1"/>
</dbReference>
<evidence type="ECO:0000259" key="2">
    <source>
        <dbReference type="SMART" id="SM01032"/>
    </source>
</evidence>
<dbReference type="eggNOG" id="KOG2179">
    <property type="taxonomic scope" value="Eukaryota"/>
</dbReference>
<dbReference type="KEGG" id="mbr:MONBRDRAFT_37823"/>
<feature type="non-terminal residue" evidence="3">
    <location>
        <position position="548"/>
    </location>
</feature>
<dbReference type="SMART" id="SM01032">
    <property type="entry name" value="BHD_3"/>
    <property type="match status" value="1"/>
</dbReference>
<evidence type="ECO:0000313" key="3">
    <source>
        <dbReference type="EMBL" id="EDQ87634.1"/>
    </source>
</evidence>
<dbReference type="Gene3D" id="3.30.70.2460">
    <property type="entry name" value="Rad4, beta-hairpin domain BHD3"/>
    <property type="match status" value="1"/>
</dbReference>
<dbReference type="InterPro" id="IPR018328">
    <property type="entry name" value="Rad4_beta-hairpin_dom3"/>
</dbReference>
<proteinExistence type="predicted"/>